<name>A0ABV7SPT4_9SPHN</name>
<keyword evidence="4 5" id="KW-0472">Membrane</keyword>
<accession>A0ABV7SPT4</accession>
<sequence>MLRWAILLLVIGLFASVQSLAGGLAGVAQQLFVVATAILAISLVLGLRAGQRTGPAID</sequence>
<evidence type="ECO:0000313" key="6">
    <source>
        <dbReference type="EMBL" id="MFC3578969.1"/>
    </source>
</evidence>
<gene>
    <name evidence="6" type="ORF">ACFONA_02225</name>
</gene>
<organism evidence="6 7">
    <name type="scientific">Sphingomonas hylomeconis</name>
    <dbReference type="NCBI Taxonomy" id="1395958"/>
    <lineage>
        <taxon>Bacteria</taxon>
        <taxon>Pseudomonadati</taxon>
        <taxon>Pseudomonadota</taxon>
        <taxon>Alphaproteobacteria</taxon>
        <taxon>Sphingomonadales</taxon>
        <taxon>Sphingomonadaceae</taxon>
        <taxon>Sphingomonas</taxon>
    </lineage>
</organism>
<evidence type="ECO:0000256" key="4">
    <source>
        <dbReference type="ARBA" id="ARBA00023136"/>
    </source>
</evidence>
<dbReference type="EMBL" id="JBHRXP010000001">
    <property type="protein sequence ID" value="MFC3578969.1"/>
    <property type="molecule type" value="Genomic_DNA"/>
</dbReference>
<dbReference type="Proteomes" id="UP001595713">
    <property type="component" value="Unassembled WGS sequence"/>
</dbReference>
<protein>
    <submittedName>
        <fullName evidence="6">Uncharacterized protein</fullName>
    </submittedName>
</protein>
<reference evidence="7" key="1">
    <citation type="journal article" date="2019" name="Int. J. Syst. Evol. Microbiol.">
        <title>The Global Catalogue of Microorganisms (GCM) 10K type strain sequencing project: providing services to taxonomists for standard genome sequencing and annotation.</title>
        <authorList>
            <consortium name="The Broad Institute Genomics Platform"/>
            <consortium name="The Broad Institute Genome Sequencing Center for Infectious Disease"/>
            <person name="Wu L."/>
            <person name="Ma J."/>
        </authorList>
    </citation>
    <scope>NUCLEOTIDE SEQUENCE [LARGE SCALE GENOMIC DNA]</scope>
    <source>
        <strain evidence="7">KCTC 42739</strain>
    </source>
</reference>
<evidence type="ECO:0000256" key="5">
    <source>
        <dbReference type="SAM" id="Phobius"/>
    </source>
</evidence>
<evidence type="ECO:0000256" key="1">
    <source>
        <dbReference type="ARBA" id="ARBA00022475"/>
    </source>
</evidence>
<evidence type="ECO:0000256" key="2">
    <source>
        <dbReference type="ARBA" id="ARBA00022692"/>
    </source>
</evidence>
<comment type="caution">
    <text evidence="6">The sequence shown here is derived from an EMBL/GenBank/DDBJ whole genome shotgun (WGS) entry which is preliminary data.</text>
</comment>
<keyword evidence="3 5" id="KW-1133">Transmembrane helix</keyword>
<feature type="transmembrane region" description="Helical" evidence="5">
    <location>
        <begin position="31"/>
        <end position="50"/>
    </location>
</feature>
<keyword evidence="1" id="KW-1003">Cell membrane</keyword>
<dbReference type="RefSeq" id="WP_261293636.1">
    <property type="nucleotide sequence ID" value="NZ_JANQBK010000004.1"/>
</dbReference>
<keyword evidence="7" id="KW-1185">Reference proteome</keyword>
<proteinExistence type="predicted"/>
<evidence type="ECO:0000313" key="7">
    <source>
        <dbReference type="Proteomes" id="UP001595713"/>
    </source>
</evidence>
<keyword evidence="2 5" id="KW-0812">Transmembrane</keyword>
<evidence type="ECO:0000256" key="3">
    <source>
        <dbReference type="ARBA" id="ARBA00022989"/>
    </source>
</evidence>
<dbReference type="InterPro" id="IPR009760">
    <property type="entry name" value="DUF1328"/>
</dbReference>
<dbReference type="PIRSF" id="PIRSF036466">
    <property type="entry name" value="UCP036466"/>
    <property type="match status" value="1"/>
</dbReference>